<evidence type="ECO:0000256" key="2">
    <source>
        <dbReference type="ARBA" id="ARBA00022676"/>
    </source>
</evidence>
<comment type="similarity">
    <text evidence="1">Belongs to the UDP-glycosyltransferase family.</text>
</comment>
<keyword evidence="3" id="KW-0808">Transferase</keyword>
<feature type="transmembrane region" description="Helical" evidence="4">
    <location>
        <begin position="469"/>
        <end position="488"/>
    </location>
</feature>
<dbReference type="EMBL" id="UFQT01000126">
    <property type="protein sequence ID" value="SSX20505.1"/>
    <property type="molecule type" value="Genomic_DNA"/>
</dbReference>
<organism evidence="6">
    <name type="scientific">Culicoides sonorensis</name>
    <name type="common">Biting midge</name>
    <dbReference type="NCBI Taxonomy" id="179676"/>
    <lineage>
        <taxon>Eukaryota</taxon>
        <taxon>Metazoa</taxon>
        <taxon>Ecdysozoa</taxon>
        <taxon>Arthropoda</taxon>
        <taxon>Hexapoda</taxon>
        <taxon>Insecta</taxon>
        <taxon>Pterygota</taxon>
        <taxon>Neoptera</taxon>
        <taxon>Endopterygota</taxon>
        <taxon>Diptera</taxon>
        <taxon>Nematocera</taxon>
        <taxon>Chironomoidea</taxon>
        <taxon>Ceratopogonidae</taxon>
        <taxon>Ceratopogoninae</taxon>
        <taxon>Culicoides</taxon>
        <taxon>Monoculicoides</taxon>
    </lineage>
</organism>
<dbReference type="GO" id="GO:0008194">
    <property type="term" value="F:UDP-glycosyltransferase activity"/>
    <property type="evidence" value="ECO:0007669"/>
    <property type="project" value="InterPro"/>
</dbReference>
<dbReference type="VEuPathDB" id="VectorBase:CSON001689"/>
<dbReference type="PANTHER" id="PTHR48043">
    <property type="entry name" value="EG:EG0003.4 PROTEIN-RELATED"/>
    <property type="match status" value="1"/>
</dbReference>
<accession>A0A336LRS6</accession>
<evidence type="ECO:0000256" key="4">
    <source>
        <dbReference type="SAM" id="Phobius"/>
    </source>
</evidence>
<evidence type="ECO:0000256" key="5">
    <source>
        <dbReference type="SAM" id="SignalP"/>
    </source>
</evidence>
<dbReference type="OMA" id="IARSHYN"/>
<feature type="chain" id="PRO_5016346752" evidence="5">
    <location>
        <begin position="26"/>
        <end position="511"/>
    </location>
</feature>
<keyword evidence="4" id="KW-0812">Transmembrane</keyword>
<evidence type="ECO:0000256" key="1">
    <source>
        <dbReference type="ARBA" id="ARBA00009995"/>
    </source>
</evidence>
<dbReference type="SUPFAM" id="SSF53756">
    <property type="entry name" value="UDP-Glycosyltransferase/glycogen phosphorylase"/>
    <property type="match status" value="1"/>
</dbReference>
<evidence type="ECO:0000256" key="3">
    <source>
        <dbReference type="ARBA" id="ARBA00022679"/>
    </source>
</evidence>
<dbReference type="AlphaFoldDB" id="A0A336LRS6"/>
<feature type="signal peptide" evidence="5">
    <location>
        <begin position="1"/>
        <end position="25"/>
    </location>
</feature>
<sequence length="511" mass="58213">MKVVSGFLALGAIFFIGALPENSDAYKILGVFPTMSKSHYILGSAIMRELAERGNEVTVLTPFQLNKVFMDNILDLEATNLFGKFMGLYHLGLMITNHTLTHPKVQELLKSKPKFDVVVVEIFVNEAMLGFGHHFNAPVVGMSTFGANNWINDMVGTPSPLSYNPHFQLEFTENMSFTQRLQNLFVNIMDFGIMKFWYHPAQKAIYEAVFPEESRLDFEKVLKKSVSVALLNSHFSTSYPRPYVPNMIEIGGAQINRKQKALPTEIQSVLDSATEGAVYFSMGSNIKSTRLPVEKRNAILKTFAKFPKVKFLWKWEDTELPGKPSNVYIQKWWPQDDVLGHPNIKCFITHGGILGTSEANYHGVPVIGIPVFGDQDLNMARATNMGYGLTVKYKNLTEEALTWALTEMLNNKKYKMTARVIASRYRDQPMTPLDTATFWIEYVARHNGARFLRSPAQNLSFMSYHLLDVYLFLIFSFVVIVWLLKFMFCRSKSTEKDQHKGKSVDQKKKKK</sequence>
<name>A0A336LRS6_CULSO</name>
<dbReference type="Gene3D" id="3.40.50.2000">
    <property type="entry name" value="Glycogen Phosphorylase B"/>
    <property type="match status" value="2"/>
</dbReference>
<reference evidence="6" key="1">
    <citation type="submission" date="2018-07" db="EMBL/GenBank/DDBJ databases">
        <authorList>
            <person name="Quirk P.G."/>
            <person name="Krulwich T.A."/>
        </authorList>
    </citation>
    <scope>NUCLEOTIDE SEQUENCE</scope>
</reference>
<gene>
    <name evidence="6" type="primary">CSON001689</name>
</gene>
<proteinExistence type="inferred from homology"/>
<dbReference type="FunFam" id="3.40.50.2000:FF:000050">
    <property type="entry name" value="UDP-glucuronosyltransferase"/>
    <property type="match status" value="1"/>
</dbReference>
<dbReference type="InterPro" id="IPR050271">
    <property type="entry name" value="UDP-glycosyltransferase"/>
</dbReference>
<dbReference type="CDD" id="cd03784">
    <property type="entry name" value="GT1_Gtf-like"/>
    <property type="match status" value="1"/>
</dbReference>
<dbReference type="InterPro" id="IPR002213">
    <property type="entry name" value="UDP_glucos_trans"/>
</dbReference>
<keyword evidence="4" id="KW-0472">Membrane</keyword>
<dbReference type="PANTHER" id="PTHR48043:SF159">
    <property type="entry name" value="EG:EG0003.4 PROTEIN-RELATED"/>
    <property type="match status" value="1"/>
</dbReference>
<dbReference type="Pfam" id="PF00201">
    <property type="entry name" value="UDPGT"/>
    <property type="match status" value="1"/>
</dbReference>
<keyword evidence="2" id="KW-0328">Glycosyltransferase</keyword>
<keyword evidence="4" id="KW-1133">Transmembrane helix</keyword>
<keyword evidence="5" id="KW-0732">Signal</keyword>
<protein>
    <submittedName>
        <fullName evidence="6">CSON001689 protein</fullName>
    </submittedName>
</protein>
<evidence type="ECO:0000313" key="6">
    <source>
        <dbReference type="EMBL" id="SSX20505.1"/>
    </source>
</evidence>